<dbReference type="GO" id="GO:0140359">
    <property type="term" value="F:ABC-type transporter activity"/>
    <property type="evidence" value="ECO:0007669"/>
    <property type="project" value="InterPro"/>
</dbReference>
<feature type="transmembrane region" description="Helical" evidence="8">
    <location>
        <begin position="76"/>
        <end position="101"/>
    </location>
</feature>
<comment type="caution">
    <text evidence="11">The sequence shown here is derived from an EMBL/GenBank/DDBJ whole genome shotgun (WGS) entry which is preliminary data.</text>
</comment>
<dbReference type="Pfam" id="PF00664">
    <property type="entry name" value="ABC_membrane"/>
    <property type="match status" value="1"/>
</dbReference>
<gene>
    <name evidence="11" type="ORF">GCM10008939_09420</name>
</gene>
<feature type="domain" description="ABC transporter" evidence="9">
    <location>
        <begin position="349"/>
        <end position="583"/>
    </location>
</feature>
<evidence type="ECO:0000259" key="10">
    <source>
        <dbReference type="PROSITE" id="PS50929"/>
    </source>
</evidence>
<evidence type="ECO:0000256" key="5">
    <source>
        <dbReference type="ARBA" id="ARBA00022989"/>
    </source>
</evidence>
<evidence type="ECO:0000256" key="3">
    <source>
        <dbReference type="ARBA" id="ARBA00022741"/>
    </source>
</evidence>
<evidence type="ECO:0000256" key="1">
    <source>
        <dbReference type="ARBA" id="ARBA00004651"/>
    </source>
</evidence>
<evidence type="ECO:0000259" key="9">
    <source>
        <dbReference type="PROSITE" id="PS50893"/>
    </source>
</evidence>
<dbReference type="AlphaFoldDB" id="A0A917UM04"/>
<keyword evidence="5 8" id="KW-1133">Transmembrane helix</keyword>
<dbReference type="GO" id="GO:0005524">
    <property type="term" value="F:ATP binding"/>
    <property type="evidence" value="ECO:0007669"/>
    <property type="project" value="UniProtKB-KW"/>
</dbReference>
<keyword evidence="2 8" id="KW-0812">Transmembrane</keyword>
<evidence type="ECO:0000256" key="2">
    <source>
        <dbReference type="ARBA" id="ARBA00022692"/>
    </source>
</evidence>
<evidence type="ECO:0000256" key="6">
    <source>
        <dbReference type="ARBA" id="ARBA00023136"/>
    </source>
</evidence>
<name>A0A917UM04_9DEIO</name>
<dbReference type="RefSeq" id="WP_188961114.1">
    <property type="nucleotide sequence ID" value="NZ_BMOE01000002.1"/>
</dbReference>
<dbReference type="PROSITE" id="PS00211">
    <property type="entry name" value="ABC_TRANSPORTER_1"/>
    <property type="match status" value="1"/>
</dbReference>
<organism evidence="11 12">
    <name type="scientific">Deinococcus aquiradiocola</name>
    <dbReference type="NCBI Taxonomy" id="393059"/>
    <lineage>
        <taxon>Bacteria</taxon>
        <taxon>Thermotogati</taxon>
        <taxon>Deinococcota</taxon>
        <taxon>Deinococci</taxon>
        <taxon>Deinococcales</taxon>
        <taxon>Deinococcaceae</taxon>
        <taxon>Deinococcus</taxon>
    </lineage>
</organism>
<dbReference type="GO" id="GO:0005886">
    <property type="term" value="C:plasma membrane"/>
    <property type="evidence" value="ECO:0007669"/>
    <property type="project" value="UniProtKB-SubCell"/>
</dbReference>
<evidence type="ECO:0000313" key="12">
    <source>
        <dbReference type="Proteomes" id="UP000635726"/>
    </source>
</evidence>
<dbReference type="PANTHER" id="PTHR24221:SF654">
    <property type="entry name" value="ATP-BINDING CASSETTE SUB-FAMILY B MEMBER 6"/>
    <property type="match status" value="1"/>
</dbReference>
<dbReference type="SUPFAM" id="SSF52540">
    <property type="entry name" value="P-loop containing nucleoside triphosphate hydrolases"/>
    <property type="match status" value="1"/>
</dbReference>
<evidence type="ECO:0000313" key="11">
    <source>
        <dbReference type="EMBL" id="GGJ67288.1"/>
    </source>
</evidence>
<dbReference type="SUPFAM" id="SSF90123">
    <property type="entry name" value="ABC transporter transmembrane region"/>
    <property type="match status" value="1"/>
</dbReference>
<dbReference type="InterPro" id="IPR003439">
    <property type="entry name" value="ABC_transporter-like_ATP-bd"/>
</dbReference>
<comment type="subcellular location">
    <subcellularLocation>
        <location evidence="1">Cell membrane</location>
        <topology evidence="1">Multi-pass membrane protein</topology>
    </subcellularLocation>
</comment>
<dbReference type="InterPro" id="IPR017871">
    <property type="entry name" value="ABC_transporter-like_CS"/>
</dbReference>
<dbReference type="Gene3D" id="3.40.50.300">
    <property type="entry name" value="P-loop containing nucleotide triphosphate hydrolases"/>
    <property type="match status" value="1"/>
</dbReference>
<feature type="domain" description="ABC transmembrane type-1" evidence="10">
    <location>
        <begin position="36"/>
        <end position="306"/>
    </location>
</feature>
<dbReference type="EMBL" id="BMOE01000002">
    <property type="protein sequence ID" value="GGJ67288.1"/>
    <property type="molecule type" value="Genomic_DNA"/>
</dbReference>
<feature type="transmembrane region" description="Helical" evidence="8">
    <location>
        <begin position="34"/>
        <end position="56"/>
    </location>
</feature>
<dbReference type="InterPro" id="IPR011527">
    <property type="entry name" value="ABC1_TM_dom"/>
</dbReference>
<dbReference type="InterPro" id="IPR027417">
    <property type="entry name" value="P-loop_NTPase"/>
</dbReference>
<feature type="transmembrane region" description="Helical" evidence="8">
    <location>
        <begin position="170"/>
        <end position="191"/>
    </location>
</feature>
<keyword evidence="3" id="KW-0547">Nucleotide-binding</keyword>
<dbReference type="Proteomes" id="UP000635726">
    <property type="component" value="Unassembled WGS sequence"/>
</dbReference>
<reference evidence="11" key="2">
    <citation type="submission" date="2020-09" db="EMBL/GenBank/DDBJ databases">
        <authorList>
            <person name="Sun Q."/>
            <person name="Ohkuma M."/>
        </authorList>
    </citation>
    <scope>NUCLEOTIDE SEQUENCE</scope>
    <source>
        <strain evidence="11">JCM 14371</strain>
    </source>
</reference>
<keyword evidence="4" id="KW-0067">ATP-binding</keyword>
<dbReference type="InterPro" id="IPR036640">
    <property type="entry name" value="ABC1_TM_sf"/>
</dbReference>
<sequence>MTQAAGLPDPIRRTFNRQSLRHWLWSHLTVRPGLLILTVVGEISHGASLVMTAVLLGRLVDRVLSTSRTAEALTPFVWWLLGLLLVRFLAGMATGAAGQALSERLQQTSREEAFSELLGRDLAFHARERSGDLMARITGDAQMLSVMVLPGMTMLLSSALSTVLPLVGIALLKPVLLVVPVLFSGGAFWMIRRYSAALEPLTWSARGQFGQLNSVASETVNGLDVVRTHGLQAEMSGRFGAAAAGYREALIAQAGAEARYLPTLLYAVGFAAALAHALWLHTSSVLSLGEVVAFMGLFAQFQSPVSVPLYGLSLVQFGLASAARIFELLQREAPAARAGQHTATLKGEVGLRDLTFRLGGQLLLDRVGLRIRAGETVAVIGATGSGKTSFLQLINGVLEPESGQVLLDDQPLEAWSPASLKPQVAMVEQDVFLFNRSVADNVRFGSSRPVSDDEILQALTDAQASGFVLALPQGMDTLVGERGVRLSGGQRQRIAVARALIRRPAILLLDDPTSALDEPTGLLVQQGLRAGHPERTVVMVTNRWANLERVDRIVLLQAGQVRVFDTLSDLLAAEPQQRLQLAEETNGDTPEPVMGRSA</sequence>
<evidence type="ECO:0000256" key="7">
    <source>
        <dbReference type="SAM" id="MobiDB-lite"/>
    </source>
</evidence>
<proteinExistence type="predicted"/>
<dbReference type="PROSITE" id="PS50929">
    <property type="entry name" value="ABC_TM1F"/>
    <property type="match status" value="1"/>
</dbReference>
<keyword evidence="12" id="KW-1185">Reference proteome</keyword>
<dbReference type="PROSITE" id="PS50893">
    <property type="entry name" value="ABC_TRANSPORTER_2"/>
    <property type="match status" value="1"/>
</dbReference>
<dbReference type="SMART" id="SM00382">
    <property type="entry name" value="AAA"/>
    <property type="match status" value="1"/>
</dbReference>
<evidence type="ECO:0000256" key="8">
    <source>
        <dbReference type="SAM" id="Phobius"/>
    </source>
</evidence>
<reference evidence="11" key="1">
    <citation type="journal article" date="2014" name="Int. J. Syst. Evol. Microbiol.">
        <title>Complete genome sequence of Corynebacterium casei LMG S-19264T (=DSM 44701T), isolated from a smear-ripened cheese.</title>
        <authorList>
            <consortium name="US DOE Joint Genome Institute (JGI-PGF)"/>
            <person name="Walter F."/>
            <person name="Albersmeier A."/>
            <person name="Kalinowski J."/>
            <person name="Ruckert C."/>
        </authorList>
    </citation>
    <scope>NUCLEOTIDE SEQUENCE</scope>
    <source>
        <strain evidence="11">JCM 14371</strain>
    </source>
</reference>
<feature type="transmembrane region" description="Helical" evidence="8">
    <location>
        <begin position="143"/>
        <end position="164"/>
    </location>
</feature>
<keyword evidence="6 8" id="KW-0472">Membrane</keyword>
<dbReference type="InterPro" id="IPR003593">
    <property type="entry name" value="AAA+_ATPase"/>
</dbReference>
<dbReference type="GO" id="GO:0034040">
    <property type="term" value="F:ATPase-coupled lipid transmembrane transporter activity"/>
    <property type="evidence" value="ECO:0007669"/>
    <property type="project" value="TreeGrafter"/>
</dbReference>
<evidence type="ECO:0000256" key="4">
    <source>
        <dbReference type="ARBA" id="ARBA00022840"/>
    </source>
</evidence>
<dbReference type="CDD" id="cd07346">
    <property type="entry name" value="ABC_6TM_exporters"/>
    <property type="match status" value="1"/>
</dbReference>
<protein>
    <submittedName>
        <fullName evidence="11">ABC transporter</fullName>
    </submittedName>
</protein>
<dbReference type="GO" id="GO:0016887">
    <property type="term" value="F:ATP hydrolysis activity"/>
    <property type="evidence" value="ECO:0007669"/>
    <property type="project" value="InterPro"/>
</dbReference>
<dbReference type="Pfam" id="PF00005">
    <property type="entry name" value="ABC_tran"/>
    <property type="match status" value="1"/>
</dbReference>
<dbReference type="InterPro" id="IPR039421">
    <property type="entry name" value="Type_1_exporter"/>
</dbReference>
<accession>A0A917UM04</accession>
<feature type="region of interest" description="Disordered" evidence="7">
    <location>
        <begin position="579"/>
        <end position="598"/>
    </location>
</feature>
<dbReference type="PANTHER" id="PTHR24221">
    <property type="entry name" value="ATP-BINDING CASSETTE SUB-FAMILY B"/>
    <property type="match status" value="1"/>
</dbReference>
<dbReference type="Gene3D" id="1.20.1560.10">
    <property type="entry name" value="ABC transporter type 1, transmembrane domain"/>
    <property type="match status" value="1"/>
</dbReference>